<gene>
    <name evidence="1" type="ORF">UFOVP929_49</name>
</gene>
<dbReference type="Pfam" id="PF06067">
    <property type="entry name" value="DUF932"/>
    <property type="match status" value="1"/>
</dbReference>
<reference evidence="1" key="1">
    <citation type="submission" date="2020-05" db="EMBL/GenBank/DDBJ databases">
        <authorList>
            <person name="Chiriac C."/>
            <person name="Salcher M."/>
            <person name="Ghai R."/>
            <person name="Kavagutti S V."/>
        </authorList>
    </citation>
    <scope>NUCLEOTIDE SEQUENCE</scope>
</reference>
<dbReference type="EMBL" id="LR796871">
    <property type="protein sequence ID" value="CAB4172144.1"/>
    <property type="molecule type" value="Genomic_DNA"/>
</dbReference>
<sequence length="330" mass="37023">MSHGIMEHDNAFYGNREPAWHRLGTVIDQDVVTSGEAIRLAGLDWTVEQHGIHVHISNGDDLPETTTRIDNKVANVRMDTGEALGIVTPHYKIIQNVDAFDFFDEIIGKGDAHYHTAGSLYNGRKIWALARLNRDIMIGGDPDERIDPFVTLCNGHDGNTALSVYTTPIRVVCQNTLQWSMQGCKNMWKGRHTPNVTDKVRDARDMLGFSNDYFDALQALGDMLITQPITATSFVSMLDSLVPVPVRTEDESQRSVTIAENTREAIYQAWNVDNLANVKFTKWGFVQAVAEYVDWSKNHRSDDKFIDQNLLGANQYATLKDRSVQVAVNA</sequence>
<dbReference type="NCBIfam" id="TIGR03299">
    <property type="entry name" value="LGT_TIGR03299"/>
    <property type="match status" value="1"/>
</dbReference>
<proteinExistence type="predicted"/>
<organism evidence="1">
    <name type="scientific">uncultured Caudovirales phage</name>
    <dbReference type="NCBI Taxonomy" id="2100421"/>
    <lineage>
        <taxon>Viruses</taxon>
        <taxon>Duplodnaviria</taxon>
        <taxon>Heunggongvirae</taxon>
        <taxon>Uroviricota</taxon>
        <taxon>Caudoviricetes</taxon>
        <taxon>Peduoviridae</taxon>
        <taxon>Maltschvirus</taxon>
        <taxon>Maltschvirus maltsch</taxon>
    </lineage>
</organism>
<evidence type="ECO:0000313" key="1">
    <source>
        <dbReference type="EMBL" id="CAB4172144.1"/>
    </source>
</evidence>
<protein>
    <submittedName>
        <fullName evidence="1">LGT_TIGR03299, phage/plasmid-like protein TIGR03299</fullName>
    </submittedName>
</protein>
<accession>A0A6J5PXP9</accession>
<name>A0A6J5PXP9_9CAUD</name>
<dbReference type="InterPro" id="IPR026325">
    <property type="entry name" value="DUF932"/>
</dbReference>
<dbReference type="InterPro" id="IPR017686">
    <property type="entry name" value="Phg/plasmid-like_prot"/>
</dbReference>